<comment type="caution">
    <text evidence="3">The sequence shown here is derived from an EMBL/GenBank/DDBJ whole genome shotgun (WGS) entry which is preliminary data.</text>
</comment>
<dbReference type="AlphaFoldDB" id="A0A395M6H4"/>
<dbReference type="Proteomes" id="UP000265631">
    <property type="component" value="Unassembled WGS sequence"/>
</dbReference>
<gene>
    <name evidence="3" type="ORF">FIE12Z_12289</name>
</gene>
<feature type="region of interest" description="Disordered" evidence="1">
    <location>
        <begin position="46"/>
        <end position="103"/>
    </location>
</feature>
<sequence>MTVTKTTTPTAALDAVVLATLGLMMDVVPATVDDRSNRIMTKAFTRSSSVVNEGRSKKPERFGGSTKATEQRTHEVGGKGGDDKVATDKSTETSKTAPKGTSK</sequence>
<keyword evidence="2" id="KW-0472">Membrane</keyword>
<dbReference type="EMBL" id="PXXK01000561">
    <property type="protein sequence ID" value="RFN43491.1"/>
    <property type="molecule type" value="Genomic_DNA"/>
</dbReference>
<keyword evidence="2" id="KW-0812">Transmembrane</keyword>
<keyword evidence="4" id="KW-1185">Reference proteome</keyword>
<accession>A0A395M6H4</accession>
<proteinExistence type="predicted"/>
<reference evidence="3 4" key="1">
    <citation type="journal article" date="2018" name="PLoS Pathog.">
        <title>Evolution of structural diversity of trichothecenes, a family of toxins produced by plant pathogenic and entomopathogenic fungi.</title>
        <authorList>
            <person name="Proctor R.H."/>
            <person name="McCormick S.P."/>
            <person name="Kim H.S."/>
            <person name="Cardoza R.E."/>
            <person name="Stanley A.M."/>
            <person name="Lindo L."/>
            <person name="Kelly A."/>
            <person name="Brown D.W."/>
            <person name="Lee T."/>
            <person name="Vaughan M.M."/>
            <person name="Alexander N.J."/>
            <person name="Busman M."/>
            <person name="Gutierrez S."/>
        </authorList>
    </citation>
    <scope>NUCLEOTIDE SEQUENCE [LARGE SCALE GENOMIC DNA]</scope>
    <source>
        <strain evidence="3 4">NRRL 13405</strain>
    </source>
</reference>
<keyword evidence="2" id="KW-1133">Transmembrane helix</keyword>
<organism evidence="3 4">
    <name type="scientific">Fusarium flagelliforme</name>
    <dbReference type="NCBI Taxonomy" id="2675880"/>
    <lineage>
        <taxon>Eukaryota</taxon>
        <taxon>Fungi</taxon>
        <taxon>Dikarya</taxon>
        <taxon>Ascomycota</taxon>
        <taxon>Pezizomycotina</taxon>
        <taxon>Sordariomycetes</taxon>
        <taxon>Hypocreomycetidae</taxon>
        <taxon>Hypocreales</taxon>
        <taxon>Nectriaceae</taxon>
        <taxon>Fusarium</taxon>
        <taxon>Fusarium incarnatum-equiseti species complex</taxon>
    </lineage>
</organism>
<feature type="compositionally biased region" description="Polar residues" evidence="1">
    <location>
        <begin position="93"/>
        <end position="103"/>
    </location>
</feature>
<feature type="transmembrane region" description="Helical" evidence="2">
    <location>
        <begin position="12"/>
        <end position="32"/>
    </location>
</feature>
<evidence type="ECO:0000256" key="1">
    <source>
        <dbReference type="SAM" id="MobiDB-lite"/>
    </source>
</evidence>
<evidence type="ECO:0000256" key="2">
    <source>
        <dbReference type="SAM" id="Phobius"/>
    </source>
</evidence>
<evidence type="ECO:0000313" key="4">
    <source>
        <dbReference type="Proteomes" id="UP000265631"/>
    </source>
</evidence>
<protein>
    <submittedName>
        <fullName evidence="3">Uncharacterized protein</fullName>
    </submittedName>
</protein>
<evidence type="ECO:0000313" key="3">
    <source>
        <dbReference type="EMBL" id="RFN43491.1"/>
    </source>
</evidence>
<name>A0A395M6H4_9HYPO</name>
<feature type="compositionally biased region" description="Basic and acidic residues" evidence="1">
    <location>
        <begin position="69"/>
        <end position="92"/>
    </location>
</feature>